<gene>
    <name evidence="1" type="ORF">KM92DES2_10155</name>
</gene>
<accession>A0A212IWK9</accession>
<reference evidence="1" key="1">
    <citation type="submission" date="2016-04" db="EMBL/GenBank/DDBJ databases">
        <authorList>
            <person name="Evans L.H."/>
            <person name="Alamgir A."/>
            <person name="Owens N."/>
            <person name="Weber N.D."/>
            <person name="Virtaneva K."/>
            <person name="Barbian K."/>
            <person name="Babar A."/>
            <person name="Rosenke K."/>
        </authorList>
    </citation>
    <scope>NUCLEOTIDE SEQUENCE</scope>
    <source>
        <strain evidence="1">92-2</strain>
    </source>
</reference>
<name>A0A212IWK9_9BACT</name>
<organism evidence="1">
    <name type="scientific">uncultured Desulfovibrio sp</name>
    <dbReference type="NCBI Taxonomy" id="167968"/>
    <lineage>
        <taxon>Bacteria</taxon>
        <taxon>Pseudomonadati</taxon>
        <taxon>Thermodesulfobacteriota</taxon>
        <taxon>Desulfovibrionia</taxon>
        <taxon>Desulfovibrionales</taxon>
        <taxon>Desulfovibrionaceae</taxon>
        <taxon>Desulfovibrio</taxon>
        <taxon>environmental samples</taxon>
    </lineage>
</organism>
<dbReference type="Pfam" id="PF08809">
    <property type="entry name" value="DUF1799"/>
    <property type="match status" value="1"/>
</dbReference>
<dbReference type="InterPro" id="IPR014915">
    <property type="entry name" value="Phage_TLS_TfmB"/>
</dbReference>
<protein>
    <submittedName>
        <fullName evidence="1">Uncharacterized protein</fullName>
    </submittedName>
</protein>
<proteinExistence type="predicted"/>
<dbReference type="EMBL" id="FLUP01000001">
    <property type="protein sequence ID" value="SBV91596.1"/>
    <property type="molecule type" value="Genomic_DNA"/>
</dbReference>
<dbReference type="AlphaFoldDB" id="A0A212IWK9"/>
<evidence type="ECO:0000313" key="1">
    <source>
        <dbReference type="EMBL" id="SBV91596.1"/>
    </source>
</evidence>
<sequence length="62" mass="7212">MWLLVQTQWRVGGIALIGLDYAAVFRVAELHGLQMTPQVFEGLQCLEYDTLEEQRDKMESQR</sequence>